<keyword evidence="1" id="KW-0812">Transmembrane</keyword>
<accession>A0A0H4VJX8</accession>
<keyword evidence="2" id="KW-0732">Signal</keyword>
<dbReference type="KEGG" id="ruf:TH63_11315"/>
<feature type="signal peptide" evidence="2">
    <location>
        <begin position="1"/>
        <end position="27"/>
    </location>
</feature>
<dbReference type="RefSeq" id="WP_053093789.1">
    <property type="nucleotide sequence ID" value="NZ_CP010777.1"/>
</dbReference>
<evidence type="ECO:0000313" key="4">
    <source>
        <dbReference type="Proteomes" id="UP000036458"/>
    </source>
</evidence>
<evidence type="ECO:0000313" key="3">
    <source>
        <dbReference type="EMBL" id="AKQ46085.1"/>
    </source>
</evidence>
<feature type="transmembrane region" description="Helical" evidence="1">
    <location>
        <begin position="55"/>
        <end position="74"/>
    </location>
</feature>
<organism evidence="3 4">
    <name type="scientific">Rufibacter radiotolerans</name>
    <dbReference type="NCBI Taxonomy" id="1379910"/>
    <lineage>
        <taxon>Bacteria</taxon>
        <taxon>Pseudomonadati</taxon>
        <taxon>Bacteroidota</taxon>
        <taxon>Cytophagia</taxon>
        <taxon>Cytophagales</taxon>
        <taxon>Hymenobacteraceae</taxon>
        <taxon>Rufibacter</taxon>
    </lineage>
</organism>
<feature type="chain" id="PRO_5005210870" evidence="2">
    <location>
        <begin position="28"/>
        <end position="80"/>
    </location>
</feature>
<evidence type="ECO:0000256" key="2">
    <source>
        <dbReference type="SAM" id="SignalP"/>
    </source>
</evidence>
<reference evidence="3 4" key="1">
    <citation type="submission" date="2015-01" db="EMBL/GenBank/DDBJ databases">
        <title>Rufibacter sp./DG31D/ whole genome sequencing.</title>
        <authorList>
            <person name="Kim M.K."/>
            <person name="Srinivasan S."/>
            <person name="Lee J.-J."/>
        </authorList>
    </citation>
    <scope>NUCLEOTIDE SEQUENCE [LARGE SCALE GENOMIC DNA]</scope>
    <source>
        <strain evidence="3 4">DG31D</strain>
    </source>
</reference>
<keyword evidence="4" id="KW-1185">Reference proteome</keyword>
<keyword evidence="1" id="KW-1133">Transmembrane helix</keyword>
<dbReference type="AlphaFoldDB" id="A0A0H4VJX8"/>
<dbReference type="OrthoDB" id="678747at2"/>
<evidence type="ECO:0000256" key="1">
    <source>
        <dbReference type="SAM" id="Phobius"/>
    </source>
</evidence>
<protein>
    <submittedName>
        <fullName evidence="3">Uncharacterized protein</fullName>
    </submittedName>
</protein>
<dbReference type="Proteomes" id="UP000036458">
    <property type="component" value="Chromosome"/>
</dbReference>
<sequence>MNRKYIVWIGALLLVLGLTFQAAPSQAQCAMCTASVESSNNESGDSIANGLNKGILYLMAIPYVIAGCVGFFWYRYSKKK</sequence>
<keyword evidence="1" id="KW-0472">Membrane</keyword>
<proteinExistence type="predicted"/>
<dbReference type="EMBL" id="CP010777">
    <property type="protein sequence ID" value="AKQ46085.1"/>
    <property type="molecule type" value="Genomic_DNA"/>
</dbReference>
<gene>
    <name evidence="3" type="ORF">TH63_11315</name>
</gene>
<dbReference type="PATRIC" id="fig|1379910.4.peg.2449"/>
<name>A0A0H4VJX8_9BACT</name>
<dbReference type="STRING" id="1379910.TH63_11315"/>